<evidence type="ECO:0000313" key="7">
    <source>
        <dbReference type="Proteomes" id="UP000611640"/>
    </source>
</evidence>
<feature type="transmembrane region" description="Helical" evidence="5">
    <location>
        <begin position="43"/>
        <end position="62"/>
    </location>
</feature>
<keyword evidence="4 5" id="KW-0472">Membrane</keyword>
<dbReference type="GO" id="GO:0016020">
    <property type="term" value="C:membrane"/>
    <property type="evidence" value="ECO:0007669"/>
    <property type="project" value="UniProtKB-SubCell"/>
</dbReference>
<accession>A0A7R7DQ41</accession>
<sequence length="114" mass="11086">MSIGYLVVVVATAAATGAIGAAAAARAGFVRGFLTAVGVPDSWLPWLAAAKLAGAAGLLVGIAIRPLGVAAATGLVLYFVGAVAAHLRAHGYATLAFPATYLALAVASLVLSLG</sequence>
<keyword evidence="3 5" id="KW-1133">Transmembrane helix</keyword>
<comment type="subcellular location">
    <subcellularLocation>
        <location evidence="1">Membrane</location>
        <topology evidence="1">Multi-pass membrane protein</topology>
    </subcellularLocation>
</comment>
<dbReference type="EMBL" id="AP023355">
    <property type="protein sequence ID" value="BCJ35845.1"/>
    <property type="molecule type" value="Genomic_DNA"/>
</dbReference>
<keyword evidence="7" id="KW-1185">Reference proteome</keyword>
<organism evidence="6 7">
    <name type="scientific">Actinocatenispora thailandica</name>
    <dbReference type="NCBI Taxonomy" id="227318"/>
    <lineage>
        <taxon>Bacteria</taxon>
        <taxon>Bacillati</taxon>
        <taxon>Actinomycetota</taxon>
        <taxon>Actinomycetes</taxon>
        <taxon>Micromonosporales</taxon>
        <taxon>Micromonosporaceae</taxon>
        <taxon>Actinocatenispora</taxon>
    </lineage>
</organism>
<name>A0A7R7DQ41_9ACTN</name>
<evidence type="ECO:0000256" key="1">
    <source>
        <dbReference type="ARBA" id="ARBA00004141"/>
    </source>
</evidence>
<evidence type="ECO:0000256" key="4">
    <source>
        <dbReference type="ARBA" id="ARBA00023136"/>
    </source>
</evidence>
<keyword evidence="2 5" id="KW-0812">Transmembrane</keyword>
<evidence type="ECO:0000256" key="5">
    <source>
        <dbReference type="SAM" id="Phobius"/>
    </source>
</evidence>
<dbReference type="KEGG" id="atl:Athai_33480"/>
<reference evidence="6 7" key="1">
    <citation type="submission" date="2020-08" db="EMBL/GenBank/DDBJ databases">
        <title>Whole genome shotgun sequence of Actinocatenispora thailandica NBRC 105041.</title>
        <authorList>
            <person name="Komaki H."/>
            <person name="Tamura T."/>
        </authorList>
    </citation>
    <scope>NUCLEOTIDE SEQUENCE [LARGE SCALE GENOMIC DNA]</scope>
    <source>
        <strain evidence="6 7">NBRC 105041</strain>
    </source>
</reference>
<evidence type="ECO:0008006" key="8">
    <source>
        <dbReference type="Google" id="ProtNLM"/>
    </source>
</evidence>
<dbReference type="AlphaFoldDB" id="A0A7R7DQ41"/>
<dbReference type="RefSeq" id="WP_203962309.1">
    <property type="nucleotide sequence ID" value="NZ_AP023355.1"/>
</dbReference>
<evidence type="ECO:0000313" key="6">
    <source>
        <dbReference type="EMBL" id="BCJ35845.1"/>
    </source>
</evidence>
<proteinExistence type="predicted"/>
<dbReference type="Pfam" id="PF13564">
    <property type="entry name" value="DoxX_2"/>
    <property type="match status" value="1"/>
</dbReference>
<gene>
    <name evidence="6" type="ORF">Athai_33480</name>
</gene>
<dbReference type="Proteomes" id="UP000611640">
    <property type="component" value="Chromosome"/>
</dbReference>
<feature type="transmembrane region" description="Helical" evidence="5">
    <location>
        <begin position="69"/>
        <end position="89"/>
    </location>
</feature>
<dbReference type="InterPro" id="IPR032808">
    <property type="entry name" value="DoxX"/>
</dbReference>
<protein>
    <recommendedName>
        <fullName evidence="8">DoxX family protein</fullName>
    </recommendedName>
</protein>
<feature type="transmembrane region" description="Helical" evidence="5">
    <location>
        <begin position="95"/>
        <end position="113"/>
    </location>
</feature>
<evidence type="ECO:0000256" key="2">
    <source>
        <dbReference type="ARBA" id="ARBA00022692"/>
    </source>
</evidence>
<evidence type="ECO:0000256" key="3">
    <source>
        <dbReference type="ARBA" id="ARBA00022989"/>
    </source>
</evidence>